<dbReference type="GO" id="GO:0006508">
    <property type="term" value="P:proteolysis"/>
    <property type="evidence" value="ECO:0007669"/>
    <property type="project" value="UniProtKB-KW"/>
</dbReference>
<accession>A0ABN3GP62</accession>
<evidence type="ECO:0000313" key="11">
    <source>
        <dbReference type="Proteomes" id="UP001501218"/>
    </source>
</evidence>
<sequence length="208" mass="22377">MNRPIERRKPRVLPANPLGSALSMIAALAVLYGIEFYDAATPQRLDDNGILPRTVDGLDGIAWSPLLHFGWGHLISNSVPFLVLGWLVLAGGVRQFIGVTAVVWLVAGAGTWLIGVPGYHAGASGLIFGWMVFLLLRGFAQRSVAQILVAVVLFVYWGGMLWGMLPGQPGISWEGHLSGALGGVLATWLVARSTRRRDSRREPGTLTG</sequence>
<evidence type="ECO:0000256" key="5">
    <source>
        <dbReference type="ARBA" id="ARBA00022801"/>
    </source>
</evidence>
<feature type="transmembrane region" description="Helical" evidence="8">
    <location>
        <begin position="171"/>
        <end position="191"/>
    </location>
</feature>
<feature type="transmembrane region" description="Helical" evidence="8">
    <location>
        <begin position="147"/>
        <end position="165"/>
    </location>
</feature>
<evidence type="ECO:0000313" key="10">
    <source>
        <dbReference type="EMBL" id="GAA2357284.1"/>
    </source>
</evidence>
<comment type="caution">
    <text evidence="10">The sequence shown here is derived from an EMBL/GenBank/DDBJ whole genome shotgun (WGS) entry which is preliminary data.</text>
</comment>
<comment type="subcellular location">
    <subcellularLocation>
        <location evidence="1">Membrane</location>
        <topology evidence="1">Multi-pass membrane protein</topology>
    </subcellularLocation>
</comment>
<keyword evidence="6 8" id="KW-1133">Transmembrane helix</keyword>
<feature type="transmembrane region" description="Helical" evidence="8">
    <location>
        <begin position="121"/>
        <end position="140"/>
    </location>
</feature>
<proteinExistence type="inferred from homology"/>
<keyword evidence="11" id="KW-1185">Reference proteome</keyword>
<name>A0ABN3GP62_9PSEU</name>
<evidence type="ECO:0000256" key="1">
    <source>
        <dbReference type="ARBA" id="ARBA00004141"/>
    </source>
</evidence>
<reference evidence="10 11" key="1">
    <citation type="journal article" date="2019" name="Int. J. Syst. Evol. Microbiol.">
        <title>The Global Catalogue of Microorganisms (GCM) 10K type strain sequencing project: providing services to taxonomists for standard genome sequencing and annotation.</title>
        <authorList>
            <consortium name="The Broad Institute Genomics Platform"/>
            <consortium name="The Broad Institute Genome Sequencing Center for Infectious Disease"/>
            <person name="Wu L."/>
            <person name="Ma J."/>
        </authorList>
    </citation>
    <scope>NUCLEOTIDE SEQUENCE [LARGE SCALE GENOMIC DNA]</scope>
    <source>
        <strain evidence="10 11">JCM 16221</strain>
    </source>
</reference>
<keyword evidence="3 10" id="KW-0645">Protease</keyword>
<comment type="similarity">
    <text evidence="2">Belongs to the peptidase S54 family.</text>
</comment>
<evidence type="ECO:0000256" key="6">
    <source>
        <dbReference type="ARBA" id="ARBA00022989"/>
    </source>
</evidence>
<dbReference type="Gene3D" id="1.20.1540.10">
    <property type="entry name" value="Rhomboid-like"/>
    <property type="match status" value="1"/>
</dbReference>
<dbReference type="SUPFAM" id="SSF144091">
    <property type="entry name" value="Rhomboid-like"/>
    <property type="match status" value="1"/>
</dbReference>
<keyword evidence="7 8" id="KW-0472">Membrane</keyword>
<evidence type="ECO:0000256" key="7">
    <source>
        <dbReference type="ARBA" id="ARBA00023136"/>
    </source>
</evidence>
<dbReference type="EMBL" id="BAAARA010000015">
    <property type="protein sequence ID" value="GAA2357284.1"/>
    <property type="molecule type" value="Genomic_DNA"/>
</dbReference>
<dbReference type="InterPro" id="IPR022764">
    <property type="entry name" value="Peptidase_S54_rhomboid_dom"/>
</dbReference>
<feature type="transmembrane region" description="Helical" evidence="8">
    <location>
        <begin position="96"/>
        <end position="115"/>
    </location>
</feature>
<evidence type="ECO:0000259" key="9">
    <source>
        <dbReference type="Pfam" id="PF01694"/>
    </source>
</evidence>
<feature type="transmembrane region" description="Helical" evidence="8">
    <location>
        <begin position="12"/>
        <end position="34"/>
    </location>
</feature>
<feature type="domain" description="Peptidase S54 rhomboid" evidence="9">
    <location>
        <begin position="64"/>
        <end position="192"/>
    </location>
</feature>
<dbReference type="GO" id="GO:0008233">
    <property type="term" value="F:peptidase activity"/>
    <property type="evidence" value="ECO:0007669"/>
    <property type="project" value="UniProtKB-KW"/>
</dbReference>
<dbReference type="PANTHER" id="PTHR43066:SF1">
    <property type="entry name" value="RHOMBOID PROTEIN 2"/>
    <property type="match status" value="1"/>
</dbReference>
<evidence type="ECO:0000256" key="4">
    <source>
        <dbReference type="ARBA" id="ARBA00022692"/>
    </source>
</evidence>
<dbReference type="PANTHER" id="PTHR43066">
    <property type="entry name" value="RHOMBOID-RELATED PROTEIN"/>
    <property type="match status" value="1"/>
</dbReference>
<dbReference type="Pfam" id="PF01694">
    <property type="entry name" value="Rhomboid"/>
    <property type="match status" value="1"/>
</dbReference>
<evidence type="ECO:0000256" key="3">
    <source>
        <dbReference type="ARBA" id="ARBA00022670"/>
    </source>
</evidence>
<keyword evidence="4 8" id="KW-0812">Transmembrane</keyword>
<gene>
    <name evidence="10" type="ORF">GCM10009854_39530</name>
</gene>
<organism evidence="10 11">
    <name type="scientific">Saccharopolyspora halophila</name>
    <dbReference type="NCBI Taxonomy" id="405551"/>
    <lineage>
        <taxon>Bacteria</taxon>
        <taxon>Bacillati</taxon>
        <taxon>Actinomycetota</taxon>
        <taxon>Actinomycetes</taxon>
        <taxon>Pseudonocardiales</taxon>
        <taxon>Pseudonocardiaceae</taxon>
        <taxon>Saccharopolyspora</taxon>
    </lineage>
</organism>
<evidence type="ECO:0000256" key="8">
    <source>
        <dbReference type="SAM" id="Phobius"/>
    </source>
</evidence>
<evidence type="ECO:0000256" key="2">
    <source>
        <dbReference type="ARBA" id="ARBA00009045"/>
    </source>
</evidence>
<dbReference type="RefSeq" id="WP_344134867.1">
    <property type="nucleotide sequence ID" value="NZ_BAAARA010000015.1"/>
</dbReference>
<dbReference type="InterPro" id="IPR035952">
    <property type="entry name" value="Rhomboid-like_sf"/>
</dbReference>
<dbReference type="Proteomes" id="UP001501218">
    <property type="component" value="Unassembled WGS sequence"/>
</dbReference>
<protein>
    <submittedName>
        <fullName evidence="10">Rhomboid family intramembrane serine protease</fullName>
    </submittedName>
</protein>
<keyword evidence="5" id="KW-0378">Hydrolase</keyword>
<feature type="transmembrane region" description="Helical" evidence="8">
    <location>
        <begin position="69"/>
        <end position="89"/>
    </location>
</feature>